<dbReference type="GO" id="GO:0046872">
    <property type="term" value="F:metal ion binding"/>
    <property type="evidence" value="ECO:0007669"/>
    <property type="project" value="UniProtKB-UniRule"/>
</dbReference>
<dbReference type="EC" id="3.4.13.19" evidence="2"/>
<keyword evidence="3" id="KW-0472">Membrane</keyword>
<dbReference type="InterPro" id="IPR008257">
    <property type="entry name" value="Pept_M19"/>
</dbReference>
<keyword evidence="2" id="KW-0479">Metal-binding</keyword>
<keyword evidence="2" id="KW-0482">Metalloprotease</keyword>
<evidence type="ECO:0000256" key="2">
    <source>
        <dbReference type="RuleBase" id="RU341113"/>
    </source>
</evidence>
<gene>
    <name evidence="4" type="primary">sirJ</name>
    <name evidence="4" type="ORF">LARI1_G001075</name>
</gene>
<keyword evidence="2" id="KW-0645">Protease</keyword>
<dbReference type="GO" id="GO:0006508">
    <property type="term" value="P:proteolysis"/>
    <property type="evidence" value="ECO:0007669"/>
    <property type="project" value="UniProtKB-KW"/>
</dbReference>
<evidence type="ECO:0000256" key="1">
    <source>
        <dbReference type="ARBA" id="ARBA00022997"/>
    </source>
</evidence>
<accession>A0A8T9BS16</accession>
<dbReference type="OrthoDB" id="445695at2759"/>
<evidence type="ECO:0000313" key="5">
    <source>
        <dbReference type="Proteomes" id="UP000469559"/>
    </source>
</evidence>
<comment type="caution">
    <text evidence="4">The sequence shown here is derived from an EMBL/GenBank/DDBJ whole genome shotgun (WGS) entry which is preliminary data.</text>
</comment>
<dbReference type="SUPFAM" id="SSF51556">
    <property type="entry name" value="Metallo-dependent hydrolases"/>
    <property type="match status" value="1"/>
</dbReference>
<dbReference type="Proteomes" id="UP000469559">
    <property type="component" value="Unassembled WGS sequence"/>
</dbReference>
<comment type="cofactor">
    <cofactor evidence="2">
        <name>Zn(2+)</name>
        <dbReference type="ChEBI" id="CHEBI:29105"/>
    </cofactor>
</comment>
<keyword evidence="3" id="KW-0812">Transmembrane</keyword>
<keyword evidence="5" id="KW-1185">Reference proteome</keyword>
<dbReference type="Pfam" id="PF01244">
    <property type="entry name" value="Peptidase_M19"/>
    <property type="match status" value="1"/>
</dbReference>
<evidence type="ECO:0000313" key="4">
    <source>
        <dbReference type="EMBL" id="TVY21139.1"/>
    </source>
</evidence>
<sequence length="507" mass="55791">SKYCISSSLASMGYYYTEEDPLLPRDTRAPEIHGSRPQSIKEGYVSAETTNQLSNDADELYVGRPNYINHSIFLIIFLCIFSLGLWSVPDFKDIFGDRKPGPQTIEQRVNKILTDTPLIDGHNDLAILIRFLHNNQIYDENFTKPFEEGGMYAQVDLPRLKEGKNGGAFWSAFVPCPSNGSDFSDENYAEAVAFTLSQIDVLTRLRAAYPAHFSLPPNSSTALSAFKAGQLISPLAIEGLHQIGNSISNLRHYHSLGVRYATLTHNCHNIYADAAIVEDANGHSVASKPLHGGVSKAGRELIHEMNRIGMIVDLAHVSQDTMRDVLGGSPDWDGSLAPPIYSHSSAHAICPHPRNVPDDILQLVKKKKSLVMVNFSPDFVSCTANDSPSGIPDFYPKNSTLKQVVRHIRHIGEEIGYDFVGLGSDFDGIPSTPEGLEDVSKFPDLVAELLKQGVSDEDAGKIVGGNLLRVWGEVDRVAEKLQKKGEKPLEDKLPSLLPEGFGAWREL</sequence>
<dbReference type="AlphaFoldDB" id="A0A8T9BS16"/>
<dbReference type="EMBL" id="QGMF01000026">
    <property type="protein sequence ID" value="TVY21139.1"/>
    <property type="molecule type" value="Genomic_DNA"/>
</dbReference>
<dbReference type="PANTHER" id="PTHR10443">
    <property type="entry name" value="MICROSOMAL DIPEPTIDASE"/>
    <property type="match status" value="1"/>
</dbReference>
<keyword evidence="1 2" id="KW-0224">Dipeptidase</keyword>
<keyword evidence="2" id="KW-0862">Zinc</keyword>
<dbReference type="CDD" id="cd01301">
    <property type="entry name" value="rDP_like"/>
    <property type="match status" value="1"/>
</dbReference>
<dbReference type="PANTHER" id="PTHR10443:SF12">
    <property type="entry name" value="DIPEPTIDASE"/>
    <property type="match status" value="1"/>
</dbReference>
<protein>
    <recommendedName>
        <fullName evidence="2">Dipeptidase</fullName>
        <ecNumber evidence="2">3.4.13.19</ecNumber>
    </recommendedName>
</protein>
<name>A0A8T9BS16_9HELO</name>
<proteinExistence type="inferred from homology"/>
<evidence type="ECO:0000256" key="3">
    <source>
        <dbReference type="SAM" id="Phobius"/>
    </source>
</evidence>
<feature type="non-terminal residue" evidence="4">
    <location>
        <position position="507"/>
    </location>
</feature>
<keyword evidence="3" id="KW-1133">Transmembrane helix</keyword>
<keyword evidence="2" id="KW-0378">Hydrolase</keyword>
<organism evidence="4 5">
    <name type="scientific">Lachnellula arida</name>
    <dbReference type="NCBI Taxonomy" id="1316785"/>
    <lineage>
        <taxon>Eukaryota</taxon>
        <taxon>Fungi</taxon>
        <taxon>Dikarya</taxon>
        <taxon>Ascomycota</taxon>
        <taxon>Pezizomycotina</taxon>
        <taxon>Leotiomycetes</taxon>
        <taxon>Helotiales</taxon>
        <taxon>Lachnaceae</taxon>
        <taxon>Lachnellula</taxon>
    </lineage>
</organism>
<dbReference type="InterPro" id="IPR032466">
    <property type="entry name" value="Metal_Hydrolase"/>
</dbReference>
<comment type="catalytic activity">
    <reaction evidence="2">
        <text>an L-aminoacyl-L-amino acid + H2O = 2 an L-alpha-amino acid</text>
        <dbReference type="Rhea" id="RHEA:48940"/>
        <dbReference type="ChEBI" id="CHEBI:15377"/>
        <dbReference type="ChEBI" id="CHEBI:59869"/>
        <dbReference type="ChEBI" id="CHEBI:77460"/>
        <dbReference type="EC" id="3.4.13.19"/>
    </reaction>
</comment>
<dbReference type="Gene3D" id="3.20.20.140">
    <property type="entry name" value="Metal-dependent hydrolases"/>
    <property type="match status" value="1"/>
</dbReference>
<reference evidence="4 5" key="1">
    <citation type="submission" date="2018-05" db="EMBL/GenBank/DDBJ databases">
        <title>Whole genome sequencing for identification of molecular markers to develop diagnostic detection tools for the regulated plant pathogen Lachnellula willkommii.</title>
        <authorList>
            <person name="Giroux E."/>
            <person name="Bilodeau G."/>
        </authorList>
    </citation>
    <scope>NUCLEOTIDE SEQUENCE [LARGE SCALE GENOMIC DNA]</scope>
    <source>
        <strain evidence="4 5">CBS 203.66</strain>
    </source>
</reference>
<feature type="transmembrane region" description="Helical" evidence="3">
    <location>
        <begin position="67"/>
        <end position="88"/>
    </location>
</feature>
<dbReference type="PROSITE" id="PS51365">
    <property type="entry name" value="RENAL_DIPEPTIDASE_2"/>
    <property type="match status" value="1"/>
</dbReference>
<comment type="similarity">
    <text evidence="2">Belongs to the metallo-dependent hydrolases superfamily. Peptidase M19 family.</text>
</comment>
<dbReference type="GO" id="GO:0070573">
    <property type="term" value="F:metallodipeptidase activity"/>
    <property type="evidence" value="ECO:0007669"/>
    <property type="project" value="InterPro"/>
</dbReference>